<name>A0A4C1SVU2_EUMVA</name>
<dbReference type="EMBL" id="BGZK01000020">
    <property type="protein sequence ID" value="GBP06066.1"/>
    <property type="molecule type" value="Genomic_DNA"/>
</dbReference>
<sequence length="214" mass="25234">MFCFRSRARTLHPYQAELMRVGTSKGHHYRHGDDARGRRLNLYSETRERFSLTQAENPLVNPPAIMHRTYGHSPDIKFTSCLNIYHRVRCRDKLTPTRQGACAVPMEKDVDIACRRCKSSVRERLVHFNVQYKLTLAEYSMIMKLEVWYWNSVKKQHDVALFGRVVALEYTLNSEGRHWNFKIEEGIQTIPGLSEISLVIYMVYWRVVWSHPEC</sequence>
<protein>
    <submittedName>
        <fullName evidence="1">Uncharacterized protein</fullName>
    </submittedName>
</protein>
<keyword evidence="2" id="KW-1185">Reference proteome</keyword>
<evidence type="ECO:0000313" key="1">
    <source>
        <dbReference type="EMBL" id="GBP06066.1"/>
    </source>
</evidence>
<gene>
    <name evidence="1" type="ORF">EVAR_3293_1</name>
</gene>
<organism evidence="1 2">
    <name type="scientific">Eumeta variegata</name>
    <name type="common">Bagworm moth</name>
    <name type="synonym">Eumeta japonica</name>
    <dbReference type="NCBI Taxonomy" id="151549"/>
    <lineage>
        <taxon>Eukaryota</taxon>
        <taxon>Metazoa</taxon>
        <taxon>Ecdysozoa</taxon>
        <taxon>Arthropoda</taxon>
        <taxon>Hexapoda</taxon>
        <taxon>Insecta</taxon>
        <taxon>Pterygota</taxon>
        <taxon>Neoptera</taxon>
        <taxon>Endopterygota</taxon>
        <taxon>Lepidoptera</taxon>
        <taxon>Glossata</taxon>
        <taxon>Ditrysia</taxon>
        <taxon>Tineoidea</taxon>
        <taxon>Psychidae</taxon>
        <taxon>Oiketicinae</taxon>
        <taxon>Eumeta</taxon>
    </lineage>
</organism>
<comment type="caution">
    <text evidence="1">The sequence shown here is derived from an EMBL/GenBank/DDBJ whole genome shotgun (WGS) entry which is preliminary data.</text>
</comment>
<dbReference type="AlphaFoldDB" id="A0A4C1SVU2"/>
<dbReference type="Proteomes" id="UP000299102">
    <property type="component" value="Unassembled WGS sequence"/>
</dbReference>
<accession>A0A4C1SVU2</accession>
<proteinExistence type="predicted"/>
<reference evidence="1 2" key="1">
    <citation type="journal article" date="2019" name="Commun. Biol.">
        <title>The bagworm genome reveals a unique fibroin gene that provides high tensile strength.</title>
        <authorList>
            <person name="Kono N."/>
            <person name="Nakamura H."/>
            <person name="Ohtoshi R."/>
            <person name="Tomita M."/>
            <person name="Numata K."/>
            <person name="Arakawa K."/>
        </authorList>
    </citation>
    <scope>NUCLEOTIDE SEQUENCE [LARGE SCALE GENOMIC DNA]</scope>
</reference>
<evidence type="ECO:0000313" key="2">
    <source>
        <dbReference type="Proteomes" id="UP000299102"/>
    </source>
</evidence>